<feature type="compositionally biased region" description="Low complexity" evidence="1">
    <location>
        <begin position="117"/>
        <end position="131"/>
    </location>
</feature>
<evidence type="ECO:0000313" key="2">
    <source>
        <dbReference type="EMBL" id="CAD7004182.1"/>
    </source>
</evidence>
<sequence length="237" mass="26956">MNNILRAFKSEDSIMSKSFSCDHNHSEHFLCFCCTDAAADAAAEPLSRKEKYKSWPKWFPLRSKTSQNKNEKTPTDKILTKKSSEKSLRLTQKQSEQDEKNLSTSATVSSRSHHHGTTASATAQANAAQAADYEVEEEAGLELPPPMKPLQEPHLMANGPPVFAKDLKENSKNMNYKHKYVYVSNTCAYLMDNENYLSFMLQMYNDLILKCLHGLNRMLLIRSDMRNHIFGAVKFII</sequence>
<dbReference type="AlphaFoldDB" id="A0A811UY55"/>
<name>A0A811UY55_CERCA</name>
<keyword evidence="3" id="KW-1185">Reference proteome</keyword>
<organism evidence="2 3">
    <name type="scientific">Ceratitis capitata</name>
    <name type="common">Mediterranean fruit fly</name>
    <name type="synonym">Tephritis capitata</name>
    <dbReference type="NCBI Taxonomy" id="7213"/>
    <lineage>
        <taxon>Eukaryota</taxon>
        <taxon>Metazoa</taxon>
        <taxon>Ecdysozoa</taxon>
        <taxon>Arthropoda</taxon>
        <taxon>Hexapoda</taxon>
        <taxon>Insecta</taxon>
        <taxon>Pterygota</taxon>
        <taxon>Neoptera</taxon>
        <taxon>Endopterygota</taxon>
        <taxon>Diptera</taxon>
        <taxon>Brachycera</taxon>
        <taxon>Muscomorpha</taxon>
        <taxon>Tephritoidea</taxon>
        <taxon>Tephritidae</taxon>
        <taxon>Ceratitis</taxon>
        <taxon>Ceratitis</taxon>
    </lineage>
</organism>
<evidence type="ECO:0000256" key="1">
    <source>
        <dbReference type="SAM" id="MobiDB-lite"/>
    </source>
</evidence>
<protein>
    <submittedName>
        <fullName evidence="2">(Mediterranean fruit fly) hypothetical protein</fullName>
    </submittedName>
</protein>
<feature type="region of interest" description="Disordered" evidence="1">
    <location>
        <begin position="63"/>
        <end position="139"/>
    </location>
</feature>
<proteinExistence type="predicted"/>
<dbReference type="Proteomes" id="UP000606786">
    <property type="component" value="Unassembled WGS sequence"/>
</dbReference>
<dbReference type="OrthoDB" id="10256089at2759"/>
<feature type="compositionally biased region" description="Basic and acidic residues" evidence="1">
    <location>
        <begin position="69"/>
        <end position="88"/>
    </location>
</feature>
<reference evidence="2" key="1">
    <citation type="submission" date="2020-11" db="EMBL/GenBank/DDBJ databases">
        <authorList>
            <person name="Whitehead M."/>
        </authorList>
    </citation>
    <scope>NUCLEOTIDE SEQUENCE</scope>
    <source>
        <strain evidence="2">EGII</strain>
    </source>
</reference>
<comment type="caution">
    <text evidence="2">The sequence shown here is derived from an EMBL/GenBank/DDBJ whole genome shotgun (WGS) entry which is preliminary data.</text>
</comment>
<evidence type="ECO:0000313" key="3">
    <source>
        <dbReference type="Proteomes" id="UP000606786"/>
    </source>
</evidence>
<accession>A0A811UY55</accession>
<dbReference type="EMBL" id="CAJHJT010000034">
    <property type="protein sequence ID" value="CAD7004182.1"/>
    <property type="molecule type" value="Genomic_DNA"/>
</dbReference>
<gene>
    <name evidence="2" type="ORF">CCAP1982_LOCUS12601</name>
</gene>